<sequence length="210" mass="20788">MGQKAKKIVPKKIGKVKIPKRLRKTVNKALANPRANEAVTAALLAVGTALAKKTFGQGAAGHGTTPDADGAKPHAAKSADTVADLGTLVAGAAGEAVRGVAGAVTRIVEEAVDTIRRDFGPGRAAGAAGPEAASVPQPPHAEDTEAGAQSEPVVGPEAGATDHPPSPSPSEAEPAVKVDGDDSFGDGDDNEDPFDGNDSGKTGPMSGVGP</sequence>
<feature type="compositionally biased region" description="Low complexity" evidence="1">
    <location>
        <begin position="121"/>
        <end position="133"/>
    </location>
</feature>
<feature type="region of interest" description="Disordered" evidence="1">
    <location>
        <begin position="119"/>
        <end position="210"/>
    </location>
</feature>
<reference evidence="2 3" key="1">
    <citation type="submission" date="2019-06" db="EMBL/GenBank/DDBJ databases">
        <title>YIM 131921 draft genome.</title>
        <authorList>
            <person name="Jiang L."/>
        </authorList>
    </citation>
    <scope>NUCLEOTIDE SEQUENCE [LARGE SCALE GENOMIC DNA]</scope>
    <source>
        <strain evidence="2 3">YIM 131921</strain>
    </source>
</reference>
<organism evidence="2 3">
    <name type="scientific">Rubellimicrobium rubrum</name>
    <dbReference type="NCBI Taxonomy" id="2585369"/>
    <lineage>
        <taxon>Bacteria</taxon>
        <taxon>Pseudomonadati</taxon>
        <taxon>Pseudomonadota</taxon>
        <taxon>Alphaproteobacteria</taxon>
        <taxon>Rhodobacterales</taxon>
        <taxon>Roseobacteraceae</taxon>
        <taxon>Rubellimicrobium</taxon>
    </lineage>
</organism>
<dbReference type="RefSeq" id="WP_139078447.1">
    <property type="nucleotide sequence ID" value="NZ_VDFU01000032.1"/>
</dbReference>
<protein>
    <submittedName>
        <fullName evidence="2">Uncharacterized protein</fullName>
    </submittedName>
</protein>
<comment type="caution">
    <text evidence="2">The sequence shown here is derived from an EMBL/GenBank/DDBJ whole genome shotgun (WGS) entry which is preliminary data.</text>
</comment>
<dbReference type="EMBL" id="VDFU01000032">
    <property type="protein sequence ID" value="TNC46764.1"/>
    <property type="molecule type" value="Genomic_DNA"/>
</dbReference>
<evidence type="ECO:0000256" key="1">
    <source>
        <dbReference type="SAM" id="MobiDB-lite"/>
    </source>
</evidence>
<evidence type="ECO:0000313" key="2">
    <source>
        <dbReference type="EMBL" id="TNC46764.1"/>
    </source>
</evidence>
<feature type="compositionally biased region" description="Acidic residues" evidence="1">
    <location>
        <begin position="181"/>
        <end position="195"/>
    </location>
</feature>
<dbReference type="OrthoDB" id="9957483at2"/>
<gene>
    <name evidence="2" type="ORF">FHG66_18045</name>
</gene>
<feature type="region of interest" description="Disordered" evidence="1">
    <location>
        <begin position="56"/>
        <end position="79"/>
    </location>
</feature>
<dbReference type="AlphaFoldDB" id="A0A5C4MQ88"/>
<evidence type="ECO:0000313" key="3">
    <source>
        <dbReference type="Proteomes" id="UP000305887"/>
    </source>
</evidence>
<name>A0A5C4MQ88_9RHOB</name>
<keyword evidence="3" id="KW-1185">Reference proteome</keyword>
<dbReference type="Proteomes" id="UP000305887">
    <property type="component" value="Unassembled WGS sequence"/>
</dbReference>
<proteinExistence type="predicted"/>
<accession>A0A5C4MQ88</accession>